<evidence type="ECO:0000256" key="1">
    <source>
        <dbReference type="SAM" id="Phobius"/>
    </source>
</evidence>
<reference evidence="3" key="1">
    <citation type="submission" date="2016-10" db="EMBL/GenBank/DDBJ databases">
        <authorList>
            <person name="Varghese N."/>
            <person name="Submissions S."/>
        </authorList>
    </citation>
    <scope>NUCLEOTIDE SEQUENCE [LARGE SCALE GENOMIC DNA]</scope>
    <source>
        <strain evidence="3">DSM 44654</strain>
    </source>
</reference>
<gene>
    <name evidence="2" type="ORF">SAMN05421837_111213</name>
</gene>
<dbReference type="RefSeq" id="WP_086680404.1">
    <property type="nucleotide sequence ID" value="NZ_FNUJ01000011.1"/>
</dbReference>
<organism evidence="2 3">
    <name type="scientific">Amycolatopsis pretoriensis</name>
    <dbReference type="NCBI Taxonomy" id="218821"/>
    <lineage>
        <taxon>Bacteria</taxon>
        <taxon>Bacillati</taxon>
        <taxon>Actinomycetota</taxon>
        <taxon>Actinomycetes</taxon>
        <taxon>Pseudonocardiales</taxon>
        <taxon>Pseudonocardiaceae</taxon>
        <taxon>Amycolatopsis</taxon>
    </lineage>
</organism>
<keyword evidence="1" id="KW-0812">Transmembrane</keyword>
<keyword evidence="1" id="KW-1133">Transmembrane helix</keyword>
<evidence type="ECO:0000313" key="3">
    <source>
        <dbReference type="Proteomes" id="UP000198878"/>
    </source>
</evidence>
<protein>
    <submittedName>
        <fullName evidence="2">Uncharacterized protein</fullName>
    </submittedName>
</protein>
<dbReference type="Proteomes" id="UP000198878">
    <property type="component" value="Unassembled WGS sequence"/>
</dbReference>
<keyword evidence="1" id="KW-0472">Membrane</keyword>
<proteinExistence type="predicted"/>
<dbReference type="OrthoDB" id="3636180at2"/>
<dbReference type="AlphaFoldDB" id="A0A1H5REH0"/>
<sequence length="164" mass="17516">MTIEANTEQTPPPEPTSQPVRRRRRLVFVVAAAVAVAAVAAVLTIVLTTSGTTSVNGTLSLLCDMQCTKSAADGYDGYSDLSDGSQVTLVNESGRVVAATELHRTPGEQTKIVDGMWVRTFTFTFPDVPSADRYGVHVGNNNRGTLWKDADEAERVGFQLTLGG</sequence>
<evidence type="ECO:0000313" key="2">
    <source>
        <dbReference type="EMBL" id="SEF36792.1"/>
    </source>
</evidence>
<dbReference type="EMBL" id="FNUJ01000011">
    <property type="protein sequence ID" value="SEF36792.1"/>
    <property type="molecule type" value="Genomic_DNA"/>
</dbReference>
<feature type="transmembrane region" description="Helical" evidence="1">
    <location>
        <begin position="26"/>
        <end position="47"/>
    </location>
</feature>
<keyword evidence="3" id="KW-1185">Reference proteome</keyword>
<accession>A0A1H5REH0</accession>
<name>A0A1H5REH0_9PSEU</name>